<dbReference type="Gene3D" id="2.80.10.50">
    <property type="match status" value="2"/>
</dbReference>
<dbReference type="Proteomes" id="UP000001861">
    <property type="component" value="Unassembled WGS sequence"/>
</dbReference>
<reference evidence="3 4" key="1">
    <citation type="journal article" date="2010" name="Proc. Natl. Acad. Sci. U.S.A.">
        <title>Insights into evolution of multicellular fungi from the assembled chromosomes of the mushroom Coprinopsis cinerea (Coprinus cinereus).</title>
        <authorList>
            <person name="Stajich J.E."/>
            <person name="Wilke S.K."/>
            <person name="Ahren D."/>
            <person name="Au C.H."/>
            <person name="Birren B.W."/>
            <person name="Borodovsky M."/>
            <person name="Burns C."/>
            <person name="Canback B."/>
            <person name="Casselton L.A."/>
            <person name="Cheng C.K."/>
            <person name="Deng J."/>
            <person name="Dietrich F.S."/>
            <person name="Fargo D.C."/>
            <person name="Farman M.L."/>
            <person name="Gathman A.C."/>
            <person name="Goldberg J."/>
            <person name="Guigo R."/>
            <person name="Hoegger P.J."/>
            <person name="Hooker J.B."/>
            <person name="Huggins A."/>
            <person name="James T.Y."/>
            <person name="Kamada T."/>
            <person name="Kilaru S."/>
            <person name="Kodira C."/>
            <person name="Kues U."/>
            <person name="Kupfer D."/>
            <person name="Kwan H.S."/>
            <person name="Lomsadze A."/>
            <person name="Li W."/>
            <person name="Lilly W.W."/>
            <person name="Ma L.J."/>
            <person name="Mackey A.J."/>
            <person name="Manning G."/>
            <person name="Martin F."/>
            <person name="Muraguchi H."/>
            <person name="Natvig D.O."/>
            <person name="Palmerini H."/>
            <person name="Ramesh M.A."/>
            <person name="Rehmeyer C.J."/>
            <person name="Roe B.A."/>
            <person name="Shenoy N."/>
            <person name="Stanke M."/>
            <person name="Ter-Hovhannisyan V."/>
            <person name="Tunlid A."/>
            <person name="Velagapudi R."/>
            <person name="Vision T.J."/>
            <person name="Zeng Q."/>
            <person name="Zolan M.E."/>
            <person name="Pukkila P.J."/>
        </authorList>
    </citation>
    <scope>NUCLEOTIDE SEQUENCE [LARGE SCALE GENOMIC DNA]</scope>
    <source>
        <strain evidence="4">Okayama-7 / 130 / ATCC MYA-4618 / FGSC 9003</strain>
    </source>
</reference>
<accession>A8P6Y0</accession>
<organism evidence="3 4">
    <name type="scientific">Coprinopsis cinerea (strain Okayama-7 / 130 / ATCC MYA-4618 / FGSC 9003)</name>
    <name type="common">Inky cap fungus</name>
    <name type="synonym">Hormographiella aspergillata</name>
    <dbReference type="NCBI Taxonomy" id="240176"/>
    <lineage>
        <taxon>Eukaryota</taxon>
        <taxon>Fungi</taxon>
        <taxon>Dikarya</taxon>
        <taxon>Basidiomycota</taxon>
        <taxon>Agaricomycotina</taxon>
        <taxon>Agaricomycetes</taxon>
        <taxon>Agaricomycetidae</taxon>
        <taxon>Agaricales</taxon>
        <taxon>Agaricineae</taxon>
        <taxon>Psathyrellaceae</taxon>
        <taxon>Coprinopsis</taxon>
    </lineage>
</organism>
<dbReference type="InterPro" id="IPR000772">
    <property type="entry name" value="Ricin_B_lectin"/>
</dbReference>
<dbReference type="Pfam" id="PF00652">
    <property type="entry name" value="Ricin_B_lectin"/>
    <property type="match status" value="1"/>
</dbReference>
<name>A8P6Y0_COPC7</name>
<dbReference type="SUPFAM" id="SSF50370">
    <property type="entry name" value="Ricin B-like lectins"/>
    <property type="match status" value="1"/>
</dbReference>
<keyword evidence="4" id="KW-1185">Reference proteome</keyword>
<feature type="region of interest" description="Disordered" evidence="1">
    <location>
        <begin position="1"/>
        <end position="29"/>
    </location>
</feature>
<dbReference type="GeneID" id="6015859"/>
<dbReference type="KEGG" id="cci:CC1G_12141"/>
<comment type="caution">
    <text evidence="3">The sequence shown here is derived from an EMBL/GenBank/DDBJ whole genome shotgun (WGS) entry which is preliminary data.</text>
</comment>
<dbReference type="RefSeq" id="XP_001839250.2">
    <property type="nucleotide sequence ID" value="XM_001839198.2"/>
</dbReference>
<dbReference type="EMBL" id="AACS02000005">
    <property type="protein sequence ID" value="EAU82561.2"/>
    <property type="molecule type" value="Genomic_DNA"/>
</dbReference>
<protein>
    <recommendedName>
        <fullName evidence="2">Ricin B lectin domain-containing protein</fullName>
    </recommendedName>
</protein>
<evidence type="ECO:0000256" key="1">
    <source>
        <dbReference type="SAM" id="MobiDB-lite"/>
    </source>
</evidence>
<proteinExistence type="predicted"/>
<gene>
    <name evidence="3" type="ORF">CC1G_12141</name>
</gene>
<feature type="compositionally biased region" description="Polar residues" evidence="1">
    <location>
        <begin position="7"/>
        <end position="16"/>
    </location>
</feature>
<dbReference type="PROSITE" id="PS50231">
    <property type="entry name" value="RICIN_B_LECTIN"/>
    <property type="match status" value="1"/>
</dbReference>
<evidence type="ECO:0000313" key="3">
    <source>
        <dbReference type="EMBL" id="EAU82561.2"/>
    </source>
</evidence>
<sequence length="209" mass="24140">MAHHDQLSASLPSSSKVCDKCLSSPSTSHRKPILNYPGAWTRKTPVNPFLQLFSCQYLECKYTWEDGQGVSTVNYCWYDYRNYTLYHYPNTPLPVDSHVACPAKLDIATVYRIRSSLDYNKCITAMDVKDGVQQNGVRLQSWTCAQGNRNQQFVHWQNPNFLVIPEDHINWMPFNWLCVDLTDGKLENGTPVQMWACNYQNPNQPVVWI</sequence>
<feature type="domain" description="Ricin B lectin" evidence="2">
    <location>
        <begin position="112"/>
        <end position="204"/>
    </location>
</feature>
<dbReference type="AlphaFoldDB" id="A8P6Y0"/>
<dbReference type="HOGENOM" id="CLU_1315344_0_0_1"/>
<dbReference type="InterPro" id="IPR035992">
    <property type="entry name" value="Ricin_B-like_lectins"/>
</dbReference>
<evidence type="ECO:0000313" key="4">
    <source>
        <dbReference type="Proteomes" id="UP000001861"/>
    </source>
</evidence>
<dbReference type="InParanoid" id="A8P6Y0"/>
<dbReference type="OrthoDB" id="6770063at2759"/>
<dbReference type="VEuPathDB" id="FungiDB:CC1G_12141"/>
<evidence type="ECO:0000259" key="2">
    <source>
        <dbReference type="Pfam" id="PF00652"/>
    </source>
</evidence>